<dbReference type="InterPro" id="IPR020900">
    <property type="entry name" value="Arg_repress_DNA-bd"/>
</dbReference>
<organism evidence="11 12">
    <name type="scientific">Desulfofarcimen acetoxidans (strain ATCC 49208 / DSM 771 / KCTC 5769 / VKM B-1644 / 5575)</name>
    <name type="common">Desulfotomaculum acetoxidans</name>
    <dbReference type="NCBI Taxonomy" id="485916"/>
    <lineage>
        <taxon>Bacteria</taxon>
        <taxon>Bacillati</taxon>
        <taxon>Bacillota</taxon>
        <taxon>Clostridia</taxon>
        <taxon>Eubacteriales</taxon>
        <taxon>Peptococcaceae</taxon>
        <taxon>Desulfofarcimen</taxon>
    </lineage>
</organism>
<dbReference type="UniPathway" id="UPA00068"/>
<dbReference type="GO" id="GO:0006526">
    <property type="term" value="P:L-arginine biosynthetic process"/>
    <property type="evidence" value="ECO:0007669"/>
    <property type="project" value="UniProtKB-UniPathway"/>
</dbReference>
<dbReference type="GO" id="GO:1900079">
    <property type="term" value="P:regulation of arginine biosynthetic process"/>
    <property type="evidence" value="ECO:0007669"/>
    <property type="project" value="UniProtKB-UniRule"/>
</dbReference>
<dbReference type="eggNOG" id="COG1438">
    <property type="taxonomic scope" value="Bacteria"/>
</dbReference>
<evidence type="ECO:0000256" key="7">
    <source>
        <dbReference type="HAMAP-Rule" id="MF_00173"/>
    </source>
</evidence>
<dbReference type="Pfam" id="PF01316">
    <property type="entry name" value="Arg_repressor"/>
    <property type="match status" value="1"/>
</dbReference>
<dbReference type="InterPro" id="IPR001669">
    <property type="entry name" value="Arg_repress"/>
</dbReference>
<sequence length="152" mass="16770">MKNKRQKLILDIVSQQIIETQDDLVYALHEANVTVTQATISRDIKELGLIKMPGENGIQRYAAPAVEASNVRNNERLKRLLRDSVISIDFSENLVIIKTLPGEAQGVASAVDNAGFPEIIGTVGGDDTILIVVKPKNAVLDIINRLKDITRW</sequence>
<evidence type="ECO:0000256" key="1">
    <source>
        <dbReference type="ARBA" id="ARBA00004496"/>
    </source>
</evidence>
<evidence type="ECO:0000259" key="10">
    <source>
        <dbReference type="Pfam" id="PF02863"/>
    </source>
</evidence>
<comment type="pathway">
    <text evidence="7">Amino-acid biosynthesis; L-arginine biosynthesis [regulation].</text>
</comment>
<keyword evidence="7" id="KW-0678">Repressor</keyword>
<comment type="subcellular location">
    <subcellularLocation>
        <location evidence="1 7">Cytoplasm</location>
    </subcellularLocation>
</comment>
<dbReference type="GO" id="GO:0003677">
    <property type="term" value="F:DNA binding"/>
    <property type="evidence" value="ECO:0007669"/>
    <property type="project" value="UniProtKB-KW"/>
</dbReference>
<evidence type="ECO:0000256" key="3">
    <source>
        <dbReference type="ARBA" id="ARBA00022490"/>
    </source>
</evidence>
<evidence type="ECO:0000256" key="2">
    <source>
        <dbReference type="ARBA" id="ARBA00008316"/>
    </source>
</evidence>
<gene>
    <name evidence="7" type="primary">argR</name>
    <name evidence="11" type="ordered locus">Dtox_2580</name>
</gene>
<dbReference type="KEGG" id="dae:Dtox_2580"/>
<evidence type="ECO:0000313" key="12">
    <source>
        <dbReference type="Proteomes" id="UP000002217"/>
    </source>
</evidence>
<dbReference type="HOGENOM" id="CLU_097103_3_0_9"/>
<accession>C8W0X7</accession>
<evidence type="ECO:0000256" key="6">
    <source>
        <dbReference type="ARBA" id="ARBA00023163"/>
    </source>
</evidence>
<keyword evidence="7" id="KW-0028">Amino-acid biosynthesis</keyword>
<dbReference type="PRINTS" id="PR01467">
    <property type="entry name" value="ARGREPRESSOR"/>
</dbReference>
<feature type="domain" description="Arginine repressor DNA-binding" evidence="9">
    <location>
        <begin position="2"/>
        <end position="66"/>
    </location>
</feature>
<dbReference type="HAMAP" id="MF_00173">
    <property type="entry name" value="Arg_repressor"/>
    <property type="match status" value="1"/>
</dbReference>
<dbReference type="InterPro" id="IPR020899">
    <property type="entry name" value="Arg_repress_C"/>
</dbReference>
<dbReference type="PANTHER" id="PTHR34471:SF1">
    <property type="entry name" value="ARGININE REPRESSOR"/>
    <property type="match status" value="1"/>
</dbReference>
<keyword evidence="4 7" id="KW-0805">Transcription regulation</keyword>
<dbReference type="InterPro" id="IPR036388">
    <property type="entry name" value="WH-like_DNA-bd_sf"/>
</dbReference>
<name>C8W0X7_DESAS</name>
<evidence type="ECO:0000313" key="11">
    <source>
        <dbReference type="EMBL" id="ACV63373.1"/>
    </source>
</evidence>
<dbReference type="Proteomes" id="UP000002217">
    <property type="component" value="Chromosome"/>
</dbReference>
<dbReference type="EMBL" id="CP001720">
    <property type="protein sequence ID" value="ACV63373.1"/>
    <property type="molecule type" value="Genomic_DNA"/>
</dbReference>
<reference evidence="11 12" key="1">
    <citation type="journal article" date="2009" name="Stand. Genomic Sci.">
        <title>Complete genome sequence of Desulfotomaculum acetoxidans type strain (5575).</title>
        <authorList>
            <person name="Spring S."/>
            <person name="Lapidus A."/>
            <person name="Schroder M."/>
            <person name="Gleim D."/>
            <person name="Sims D."/>
            <person name="Meincke L."/>
            <person name="Glavina Del Rio T."/>
            <person name="Tice H."/>
            <person name="Copeland A."/>
            <person name="Cheng J.F."/>
            <person name="Lucas S."/>
            <person name="Chen F."/>
            <person name="Nolan M."/>
            <person name="Bruce D."/>
            <person name="Goodwin L."/>
            <person name="Pitluck S."/>
            <person name="Ivanova N."/>
            <person name="Mavromatis K."/>
            <person name="Mikhailova N."/>
            <person name="Pati A."/>
            <person name="Chen A."/>
            <person name="Palaniappan K."/>
            <person name="Land M."/>
            <person name="Hauser L."/>
            <person name="Chang Y.J."/>
            <person name="Jeffries C.D."/>
            <person name="Chain P."/>
            <person name="Saunders E."/>
            <person name="Brettin T."/>
            <person name="Detter J.C."/>
            <person name="Goker M."/>
            <person name="Bristow J."/>
            <person name="Eisen J.A."/>
            <person name="Markowitz V."/>
            <person name="Hugenholtz P."/>
            <person name="Kyrpides N.C."/>
            <person name="Klenk H.P."/>
            <person name="Han C."/>
        </authorList>
    </citation>
    <scope>NUCLEOTIDE SEQUENCE [LARGE SCALE GENOMIC DNA]</scope>
    <source>
        <strain evidence="12">ATCC 49208 / DSM 771 / VKM B-1644</strain>
    </source>
</reference>
<keyword evidence="7" id="KW-0055">Arginine biosynthesis</keyword>
<dbReference type="STRING" id="485916.Dtox_2580"/>
<dbReference type="SUPFAM" id="SSF55252">
    <property type="entry name" value="C-terminal domain of arginine repressor"/>
    <property type="match status" value="1"/>
</dbReference>
<evidence type="ECO:0000256" key="8">
    <source>
        <dbReference type="NCBIfam" id="TIGR01529"/>
    </source>
</evidence>
<comment type="function">
    <text evidence="7">Regulates arginine biosynthesis genes.</text>
</comment>
<dbReference type="OrthoDB" id="9807089at2"/>
<proteinExistence type="inferred from homology"/>
<keyword evidence="6 7" id="KW-0804">Transcription</keyword>
<evidence type="ECO:0000256" key="5">
    <source>
        <dbReference type="ARBA" id="ARBA00023125"/>
    </source>
</evidence>
<dbReference type="AlphaFoldDB" id="C8W0X7"/>
<dbReference type="GO" id="GO:0051259">
    <property type="term" value="P:protein complex oligomerization"/>
    <property type="evidence" value="ECO:0007669"/>
    <property type="project" value="InterPro"/>
</dbReference>
<dbReference type="Gene3D" id="1.10.10.10">
    <property type="entry name" value="Winged helix-like DNA-binding domain superfamily/Winged helix DNA-binding domain"/>
    <property type="match status" value="1"/>
</dbReference>
<dbReference type="RefSeq" id="WP_015758068.1">
    <property type="nucleotide sequence ID" value="NC_013216.1"/>
</dbReference>
<dbReference type="SUPFAM" id="SSF46785">
    <property type="entry name" value="Winged helix' DNA-binding domain"/>
    <property type="match status" value="1"/>
</dbReference>
<keyword evidence="3 7" id="KW-0963">Cytoplasm</keyword>
<dbReference type="Gene3D" id="3.30.1360.40">
    <property type="match status" value="1"/>
</dbReference>
<evidence type="ECO:0000259" key="9">
    <source>
        <dbReference type="Pfam" id="PF01316"/>
    </source>
</evidence>
<dbReference type="InterPro" id="IPR036390">
    <property type="entry name" value="WH_DNA-bd_sf"/>
</dbReference>
<dbReference type="NCBIfam" id="TIGR01529">
    <property type="entry name" value="argR_whole"/>
    <property type="match status" value="1"/>
</dbReference>
<keyword evidence="12" id="KW-1185">Reference proteome</keyword>
<keyword evidence="5 7" id="KW-0238">DNA-binding</keyword>
<protein>
    <recommendedName>
        <fullName evidence="7 8">Arginine repressor</fullName>
    </recommendedName>
</protein>
<dbReference type="Pfam" id="PF02863">
    <property type="entry name" value="Arg_repressor_C"/>
    <property type="match status" value="1"/>
</dbReference>
<dbReference type="InterPro" id="IPR036251">
    <property type="entry name" value="Arg_repress_C_sf"/>
</dbReference>
<comment type="similarity">
    <text evidence="2 7">Belongs to the ArgR family.</text>
</comment>
<feature type="domain" description="Arginine repressor C-terminal" evidence="10">
    <location>
        <begin position="81"/>
        <end position="147"/>
    </location>
</feature>
<dbReference type="GO" id="GO:0003700">
    <property type="term" value="F:DNA-binding transcription factor activity"/>
    <property type="evidence" value="ECO:0007669"/>
    <property type="project" value="UniProtKB-UniRule"/>
</dbReference>
<evidence type="ECO:0000256" key="4">
    <source>
        <dbReference type="ARBA" id="ARBA00023015"/>
    </source>
</evidence>
<dbReference type="GO" id="GO:0034618">
    <property type="term" value="F:arginine binding"/>
    <property type="evidence" value="ECO:0007669"/>
    <property type="project" value="InterPro"/>
</dbReference>
<dbReference type="GO" id="GO:0005737">
    <property type="term" value="C:cytoplasm"/>
    <property type="evidence" value="ECO:0007669"/>
    <property type="project" value="UniProtKB-SubCell"/>
</dbReference>
<dbReference type="PANTHER" id="PTHR34471">
    <property type="entry name" value="ARGININE REPRESSOR"/>
    <property type="match status" value="1"/>
</dbReference>